<dbReference type="GO" id="GO:0006811">
    <property type="term" value="P:monoatomic ion transport"/>
    <property type="evidence" value="ECO:0007669"/>
    <property type="project" value="UniProtKB-KW"/>
</dbReference>
<dbReference type="GO" id="GO:0009279">
    <property type="term" value="C:cell outer membrane"/>
    <property type="evidence" value="ECO:0007669"/>
    <property type="project" value="UniProtKB-SubCell"/>
</dbReference>
<dbReference type="SUPFAM" id="SSF141072">
    <property type="entry name" value="CalX-like"/>
    <property type="match status" value="1"/>
</dbReference>
<gene>
    <name evidence="12" type="ORF">SAMN04488540_105191</name>
</gene>
<dbReference type="SUPFAM" id="SSF103088">
    <property type="entry name" value="OmpA-like"/>
    <property type="match status" value="1"/>
</dbReference>
<evidence type="ECO:0000259" key="11">
    <source>
        <dbReference type="PROSITE" id="PS51123"/>
    </source>
</evidence>
<proteinExistence type="predicted"/>
<evidence type="ECO:0000256" key="8">
    <source>
        <dbReference type="ARBA" id="ARBA00023136"/>
    </source>
</evidence>
<evidence type="ECO:0000256" key="1">
    <source>
        <dbReference type="ARBA" id="ARBA00004571"/>
    </source>
</evidence>
<evidence type="ECO:0000313" key="12">
    <source>
        <dbReference type="EMBL" id="SDJ16945.1"/>
    </source>
</evidence>
<dbReference type="Gene3D" id="2.60.40.2810">
    <property type="match status" value="4"/>
</dbReference>
<name>A0A1G8RKB0_9GAMM</name>
<dbReference type="PRINTS" id="PR01021">
    <property type="entry name" value="OMPADOMAIN"/>
</dbReference>
<keyword evidence="2" id="KW-0813">Transport</keyword>
<protein>
    <submittedName>
        <fullName evidence="12">VCBS repeat-containing protein</fullName>
    </submittedName>
</protein>
<dbReference type="GO" id="GO:0046930">
    <property type="term" value="C:pore complex"/>
    <property type="evidence" value="ECO:0007669"/>
    <property type="project" value="UniProtKB-KW"/>
</dbReference>
<dbReference type="InterPro" id="IPR006664">
    <property type="entry name" value="OMP_bac"/>
</dbReference>
<dbReference type="InterPro" id="IPR041690">
    <property type="entry name" value="Cadherin_5"/>
</dbReference>
<dbReference type="Pfam" id="PF13505">
    <property type="entry name" value="OMP_b-brl"/>
    <property type="match status" value="1"/>
</dbReference>
<keyword evidence="5 10" id="KW-0732">Signal</keyword>
<evidence type="ECO:0000256" key="4">
    <source>
        <dbReference type="ARBA" id="ARBA00022692"/>
    </source>
</evidence>
<dbReference type="EMBL" id="FNEM01000005">
    <property type="protein sequence ID" value="SDJ16945.1"/>
    <property type="molecule type" value="Genomic_DNA"/>
</dbReference>
<dbReference type="Proteomes" id="UP000199527">
    <property type="component" value="Unassembled WGS sequence"/>
</dbReference>
<dbReference type="PROSITE" id="PS51123">
    <property type="entry name" value="OMPA_2"/>
    <property type="match status" value="1"/>
</dbReference>
<dbReference type="InterPro" id="IPR040853">
    <property type="entry name" value="RapA2_cadherin-like"/>
</dbReference>
<dbReference type="PANTHER" id="PTHR34720">
    <property type="entry name" value="MICROCYSTIN DEPENDENT PROTEIN"/>
    <property type="match status" value="1"/>
</dbReference>
<evidence type="ECO:0000256" key="3">
    <source>
        <dbReference type="ARBA" id="ARBA00022452"/>
    </source>
</evidence>
<keyword evidence="6" id="KW-0406">Ion transport</keyword>
<keyword evidence="8 9" id="KW-0472">Membrane</keyword>
<accession>A0A1G8RKB0</accession>
<dbReference type="Gene3D" id="2.60.40.3440">
    <property type="match status" value="9"/>
</dbReference>
<sequence length="2705" mass="285162">MRSRNGFKPACLAVWSALLISPSLQADPVLLDGPSSGWIPLLQGVNFDPVDDEQSQTAGLDLVGDETHPQLYTQYDDKGTDDESDDEIGFRFRIGTANDSNVYLLGMDVNADGVLDMFISADGRSASLELWDSAAPNKAPPSGRAWNDGPSTTTIASKASLEIDGNAGDYHFASVSSVDPDVVDADIGNWEGNDHFVSFKFDFDDIKTTLSSLTGIGITRTSSLRYVIFSLTQTNSINGDFSGIHDKSSDYSKSFEELGLFTPPISPDYVPPVNSAPVAQADSHSVAEGALLTVNAAGVLGNDSDPDGDAITAKLVSGPGHASSFSLNNDGSFSYQHDGSATSNDSFSYRASDGALDSGSVSVSLTITPVNDAPVAVNDLISGASEDTPITVSVLGNDSDEEDSLSNAMVEFTDLAGGAISLSGGNWVYTPPANASGTLVLSYRLKDSGGAYSNTATVTINVAAVNDAPVAGNDTLGTDEDTPLTLSLLGNDSDAEDTLTNANIELVGTATGGSVTLNGGQWVFTPFDDFNGSAGFQYRLKDSAGVYSNTATVTINVAAVNDAPVAGNDTLNTGEDTPLPLSLLGNDSDDEDSLTNANIELVGSASGGTVALDGGHWVFTPSADFSGQAHFQYRLKDSGGGYSNTATVTINVAAVNDAPEGAPDSYSLDEGARLSVDAAAGVMSNDRDVDSTDLSVALASGPDYGVLTINADGSFDYQHDGSEVQRDGFSYTLSDDEHSVGPILVTLVIRGVNNAPVAVNDQVSVQEDSAKVIAVLANDFDAENAINPASVEVTTQPDQGQVSVNTANGTITYTPNANFDGQDRFHYRFRDQQEQLSNIAEVSITLVPVNDAPVANNDSVTTDEERPLLIPVLDNDSDPDTGDSLDVGSLVLVDAPALGNATVEQGSIRYTPAVNQVEASHFTYKVADQSGVFSEPATVFIAINAVNDAPVARPDSQSTREDQPLVLALLNNDEDVDGSLDNGSIRIVTPPSESQGTLDRREDGQWVFTPAADAHGEVTFTYQLVDDDGLASETVTVTLTITPVNDAPVANDDNATLAEDGEFAINILGNDSDVDGALVPGSVEILTTAEPGAVTLNGDTGLVTYVAPHNYFGPDRFQYRVQDDLGAWSNPAWVNITVTPVNDAPVARDDSGSVAEEGQLLLDLLANDSDSDGSLDVDSLSLVSQPEHGTLQPGGDGQVSYTPQTDFVGTDNFDYQVADNDGTLSNVARVSIEVTAVNDAPRALADAYHLAEGSLLSVADGVLTNDSDPDGDNLAAELVVEPARGSLTLNGDGSFSYQHDGSEHAQDSFSYRVFDGKAYSGVAVVTLSIGAVNDAPVAEDDSVTTQEELAVAITVLTNDSDAEGDRLTVALESQPALGQAQVLADGRIQYQPFPDQSGVDRFSYRISDGNGGSDTARVSVAIAAVNDAPVASDDFTATDVRTAVIVDALANDSDADGDALTLESAQAQFGQVTINPDQTLSYQPQADRPGIALVHYRISDGQGSSDSAVVSIDVSRRNQAPEALDDEVVLDEGQTQAIIAVLDNDSDADGDTLSLLGAASAQGSVTIDGTTLSFQAGDQFNGTATIDYRISDGFGGEDSATVLVLNQDALKPRITVPDDAYVDANALFTKVALGTATAEDRYGNPLPVSLVDGMPFFQPGDNTAFWQACDQEGRCATAPQKVYVRPLISLAKDQTVLEGDSVSVEVVMNGAHFQYPVTIPYSISGSADGDDHDLQAGELVIEAGSSAAIRFQIHQDSLTEGEETLVIRLDDDVNPGNTRQHTVTLSEANLVPELTLMAYQSGEPRLIAFQGQGPMEVRAHLFDPNADDSHSLSWVADSSMADLDNDDLTLTFNPDDVEPGLYPLALTATDNGGLSDTTGIYLEVRNTAAALIPNQDSDGDLIPDTEEGYADSDFDGIPDYLDQMTDECNVLPETGDNWDGYIVEGDPAVCLRVGSYSTGGVTGGAQIVDADIANEDDDLVADTEAQNVGGIFDFIAHNLPQMGQQLQVVMPQRLAIPANAVYRKFLPGEGWITLEEDLENLVHSAPGEPGYCPPPGGDLWTPGLTEGHWCVQLTLVDGGRYDADGLVNGAVVDPGGVAVMLTNNQAPVAQDDTLRLRAGDRAEVVVLDNDSDADSDRLSVVAASAGLGLVTINPDGSLNYQAPAGYLGSDRINYSISDGQGGSAYAAVEVTVFLNRAPHALDDSGQTDNNQAIDILVLGNDSDPDGDALRVTLASADQGQVTVIDGNTLRYLPPQGFVGTATLEYTITDGQGGSDTAQVQVKVTGNQIIKTEGGGGGSMSHGWIVVLVMLAALRRHSTHWVRAACLVLVAGLLVPGSQAVAEQAPLDPWFVSVQGNLARSEVSKSDLDDDFSDAGLNATTLSLDEERFGWGVGLGYFFTDSWFVEAGYLDIDEVELTMQGVFDDTDAFFDAIEHIYPESGSGPYAQLGYRHHFNDRLSLTGRLGAFFWEGDYNSFSLNGGTGNDNPDGTDLLYGLSLDYRLARDWVASLQAQRVEFDNYPTTTLGLSLAYHFGGSQQLSEPVTQVAPVVADGDGDGVADSQDACEGTPTVDAVDSRGCTRWRTESKEMKVLVLFANDSTDIAPRFHQVLADAARTINDHQLGGIKVFGHTSAPASSDYNRTLSQRRAEAVKDYLVEYHQLAPQALIVVAKGETELAVPTGAEDRQAQNRRVEIHLTYPVREAEHR</sequence>
<dbReference type="Pfam" id="PF17963">
    <property type="entry name" value="Big_9"/>
    <property type="match status" value="9"/>
</dbReference>
<dbReference type="NCBIfam" id="NF012211">
    <property type="entry name" value="tand_rpt_95"/>
    <property type="match status" value="16"/>
</dbReference>
<dbReference type="Gene3D" id="2.40.160.20">
    <property type="match status" value="1"/>
</dbReference>
<evidence type="ECO:0000256" key="6">
    <source>
        <dbReference type="ARBA" id="ARBA00023065"/>
    </source>
</evidence>
<dbReference type="InterPro" id="IPR006665">
    <property type="entry name" value="OmpA-like"/>
</dbReference>
<evidence type="ECO:0000313" key="13">
    <source>
        <dbReference type="Proteomes" id="UP000199527"/>
    </source>
</evidence>
<dbReference type="InterPro" id="IPR011250">
    <property type="entry name" value="OMP/PagP_B-barrel"/>
</dbReference>
<evidence type="ECO:0000256" key="7">
    <source>
        <dbReference type="ARBA" id="ARBA00023114"/>
    </source>
</evidence>
<feature type="domain" description="OmpA-like" evidence="11">
    <location>
        <begin position="2581"/>
        <end position="2699"/>
    </location>
</feature>
<reference evidence="13" key="1">
    <citation type="submission" date="2016-10" db="EMBL/GenBank/DDBJ databases">
        <authorList>
            <person name="Varghese N."/>
            <person name="Submissions S."/>
        </authorList>
    </citation>
    <scope>NUCLEOTIDE SEQUENCE [LARGE SCALE GENOMIC DNA]</scope>
    <source>
        <strain evidence="13">DSM 23317</strain>
    </source>
</reference>
<dbReference type="Gene3D" id="2.60.40.2030">
    <property type="match status" value="1"/>
</dbReference>
<comment type="subcellular location">
    <subcellularLocation>
        <location evidence="1">Cell outer membrane</location>
        <topology evidence="1">Multi-pass membrane protein</topology>
    </subcellularLocation>
</comment>
<dbReference type="CDD" id="cd07185">
    <property type="entry name" value="OmpA_C-like"/>
    <property type="match status" value="1"/>
</dbReference>
<dbReference type="InterPro" id="IPR036737">
    <property type="entry name" value="OmpA-like_sf"/>
</dbReference>
<dbReference type="Pfam" id="PF17892">
    <property type="entry name" value="Cadherin_5"/>
    <property type="match status" value="1"/>
</dbReference>
<dbReference type="PANTHER" id="PTHR34720:SF9">
    <property type="entry name" value="BLR4714 PROTEIN"/>
    <property type="match status" value="1"/>
</dbReference>
<keyword evidence="13" id="KW-1185">Reference proteome</keyword>
<dbReference type="OrthoDB" id="5904383at2"/>
<dbReference type="Pfam" id="PF00691">
    <property type="entry name" value="OmpA"/>
    <property type="match status" value="1"/>
</dbReference>
<keyword evidence="4" id="KW-0812">Transmembrane</keyword>
<evidence type="ECO:0000256" key="9">
    <source>
        <dbReference type="PROSITE-ProRule" id="PRU00473"/>
    </source>
</evidence>
<dbReference type="InterPro" id="IPR053784">
    <property type="entry name" value="Choice_anch_U_dom"/>
</dbReference>
<dbReference type="Pfam" id="PF17803">
    <property type="entry name" value="Cadherin_4"/>
    <property type="match status" value="4"/>
</dbReference>
<dbReference type="InterPro" id="IPR010221">
    <property type="entry name" value="VCBS_dom"/>
</dbReference>
<feature type="chain" id="PRO_5011523709" evidence="10">
    <location>
        <begin position="27"/>
        <end position="2705"/>
    </location>
</feature>
<dbReference type="RefSeq" id="WP_090364795.1">
    <property type="nucleotide sequence ID" value="NZ_FNEM01000005.1"/>
</dbReference>
<dbReference type="NCBIfam" id="NF041766">
    <property type="entry name" value="choice_anch_U"/>
    <property type="match status" value="1"/>
</dbReference>
<dbReference type="InterPro" id="IPR027385">
    <property type="entry name" value="Beta-barrel_OMP"/>
</dbReference>
<evidence type="ECO:0000256" key="10">
    <source>
        <dbReference type="SAM" id="SignalP"/>
    </source>
</evidence>
<keyword evidence="3" id="KW-1134">Transmembrane beta strand</keyword>
<dbReference type="GO" id="GO:0015288">
    <property type="term" value="F:porin activity"/>
    <property type="evidence" value="ECO:0007669"/>
    <property type="project" value="UniProtKB-KW"/>
</dbReference>
<organism evidence="12 13">
    <name type="scientific">Ferrimonas sediminum</name>
    <dbReference type="NCBI Taxonomy" id="718193"/>
    <lineage>
        <taxon>Bacteria</taxon>
        <taxon>Pseudomonadati</taxon>
        <taxon>Pseudomonadota</taxon>
        <taxon>Gammaproteobacteria</taxon>
        <taxon>Alteromonadales</taxon>
        <taxon>Ferrimonadaceae</taxon>
        <taxon>Ferrimonas</taxon>
    </lineage>
</organism>
<keyword evidence="7" id="KW-0626">Porin</keyword>
<dbReference type="SUPFAM" id="SSF56925">
    <property type="entry name" value="OMPA-like"/>
    <property type="match status" value="1"/>
</dbReference>
<evidence type="ECO:0000256" key="5">
    <source>
        <dbReference type="ARBA" id="ARBA00022729"/>
    </source>
</evidence>
<feature type="signal peptide" evidence="10">
    <location>
        <begin position="1"/>
        <end position="26"/>
    </location>
</feature>
<evidence type="ECO:0000256" key="2">
    <source>
        <dbReference type="ARBA" id="ARBA00022448"/>
    </source>
</evidence>
<dbReference type="InterPro" id="IPR038081">
    <property type="entry name" value="CalX-like_sf"/>
</dbReference>
<dbReference type="Gene3D" id="3.30.1330.60">
    <property type="entry name" value="OmpA-like domain"/>
    <property type="match status" value="1"/>
</dbReference>
<dbReference type="NCBIfam" id="TIGR01965">
    <property type="entry name" value="VCBS_repeat"/>
    <property type="match status" value="2"/>
</dbReference>